<evidence type="ECO:0000313" key="3">
    <source>
        <dbReference type="EMBL" id="CAD8271161.1"/>
    </source>
</evidence>
<gene>
    <name evidence="3" type="ORF">PLUT1463_LOCUS5475</name>
</gene>
<evidence type="ECO:0000256" key="1">
    <source>
        <dbReference type="SAM" id="MobiDB-lite"/>
    </source>
</evidence>
<dbReference type="Pfam" id="PF17800">
    <property type="entry name" value="NPL"/>
    <property type="match status" value="1"/>
</dbReference>
<evidence type="ECO:0000259" key="2">
    <source>
        <dbReference type="Pfam" id="PF17800"/>
    </source>
</evidence>
<dbReference type="InterPro" id="IPR041232">
    <property type="entry name" value="NPL"/>
</dbReference>
<feature type="domain" description="Nucleoplasmin-like" evidence="2">
    <location>
        <begin position="3"/>
        <end position="93"/>
    </location>
</feature>
<reference evidence="3" key="1">
    <citation type="submission" date="2021-01" db="EMBL/GenBank/DDBJ databases">
        <authorList>
            <person name="Corre E."/>
            <person name="Pelletier E."/>
            <person name="Niang G."/>
            <person name="Scheremetjew M."/>
            <person name="Finn R."/>
            <person name="Kale V."/>
            <person name="Holt S."/>
            <person name="Cochrane G."/>
            <person name="Meng A."/>
            <person name="Brown T."/>
            <person name="Cohen L."/>
        </authorList>
    </citation>
    <scope>NUCLEOTIDE SEQUENCE</scope>
    <source>
        <strain evidence="3">RCC1537</strain>
    </source>
</reference>
<dbReference type="SUPFAM" id="SSF69203">
    <property type="entry name" value="Nucleoplasmin-like core domain"/>
    <property type="match status" value="1"/>
</dbReference>
<feature type="compositionally biased region" description="Acidic residues" evidence="1">
    <location>
        <begin position="96"/>
        <end position="116"/>
    </location>
</feature>
<dbReference type="EMBL" id="HBEB01008493">
    <property type="protein sequence ID" value="CAD8271161.1"/>
    <property type="molecule type" value="Transcribed_RNA"/>
</dbReference>
<dbReference type="Gene3D" id="2.60.120.340">
    <property type="entry name" value="Nucleoplasmin core domain"/>
    <property type="match status" value="1"/>
</dbReference>
<feature type="region of interest" description="Disordered" evidence="1">
    <location>
        <begin position="95"/>
        <end position="143"/>
    </location>
</feature>
<name>A0A7R9UNN9_DIALT</name>
<feature type="compositionally biased region" description="Acidic residues" evidence="1">
    <location>
        <begin position="134"/>
        <end position="143"/>
    </location>
</feature>
<dbReference type="InterPro" id="IPR036824">
    <property type="entry name" value="Nucleoplasmin_core_dom_sf"/>
</dbReference>
<proteinExistence type="predicted"/>
<accession>A0A7R9UNN9</accession>
<sequence>MTFWGLEIKPGKPTFVETDERPLVVKQAAMASTAAKLEGTCTLEVAVGDGKKFTLCRLAGGRSEQWPLDMVFTPDEKVSFTVTGPCPVHLIGFLDQYEEDDDMDDDDDDEDEDEDERPMRGRIGVANGKRSAADDDDDDDDLI</sequence>
<protein>
    <recommendedName>
        <fullName evidence="2">Nucleoplasmin-like domain-containing protein</fullName>
    </recommendedName>
</protein>
<organism evidence="3">
    <name type="scientific">Diacronema lutheri</name>
    <name type="common">Unicellular marine alga</name>
    <name type="synonym">Monochrysis lutheri</name>
    <dbReference type="NCBI Taxonomy" id="2081491"/>
    <lineage>
        <taxon>Eukaryota</taxon>
        <taxon>Haptista</taxon>
        <taxon>Haptophyta</taxon>
        <taxon>Pavlovophyceae</taxon>
        <taxon>Pavlovales</taxon>
        <taxon>Pavlovaceae</taxon>
        <taxon>Diacronema</taxon>
    </lineage>
</organism>
<dbReference type="AlphaFoldDB" id="A0A7R9UNN9"/>